<name>C7RNK1_ACCRE</name>
<accession>C7RNK1</accession>
<comment type="pathway">
    <text evidence="1 9">Porphyrin-containing compound metabolism; protoporphyrin-IX biosynthesis; coproporphyrinogen-III from 5-aminolevulinate: step 3/4.</text>
</comment>
<evidence type="ECO:0000256" key="2">
    <source>
        <dbReference type="ARBA" id="ARBA00008133"/>
    </source>
</evidence>
<feature type="domain" description="Tetrapyrrole biosynthesis uroporphyrinogen III synthase" evidence="10">
    <location>
        <begin position="21"/>
        <end position="236"/>
    </location>
</feature>
<evidence type="ECO:0000256" key="1">
    <source>
        <dbReference type="ARBA" id="ARBA00004772"/>
    </source>
</evidence>
<dbReference type="InterPro" id="IPR003754">
    <property type="entry name" value="4pyrrol_synth_uPrphyn_synth"/>
</dbReference>
<dbReference type="SUPFAM" id="SSF69618">
    <property type="entry name" value="HemD-like"/>
    <property type="match status" value="1"/>
</dbReference>
<dbReference type="GO" id="GO:0004852">
    <property type="term" value="F:uroporphyrinogen-III synthase activity"/>
    <property type="evidence" value="ECO:0007669"/>
    <property type="project" value="UniProtKB-UniRule"/>
</dbReference>
<dbReference type="EC" id="4.2.1.75" evidence="3 9"/>
<proteinExistence type="inferred from homology"/>
<dbReference type="HOGENOM" id="CLU_011276_9_4_4"/>
<dbReference type="PANTHER" id="PTHR38042:SF1">
    <property type="entry name" value="UROPORPHYRINOGEN-III SYNTHASE, CHLOROPLASTIC"/>
    <property type="match status" value="1"/>
</dbReference>
<comment type="similarity">
    <text evidence="2 9">Belongs to the uroporphyrinogen-III synthase family.</text>
</comment>
<keyword evidence="4 9" id="KW-0456">Lyase</keyword>
<evidence type="ECO:0000256" key="9">
    <source>
        <dbReference type="RuleBase" id="RU366031"/>
    </source>
</evidence>
<dbReference type="GO" id="GO:0006782">
    <property type="term" value="P:protoporphyrinogen IX biosynthetic process"/>
    <property type="evidence" value="ECO:0007669"/>
    <property type="project" value="UniProtKB-UniRule"/>
</dbReference>
<dbReference type="Pfam" id="PF02602">
    <property type="entry name" value="HEM4"/>
    <property type="match status" value="1"/>
</dbReference>
<organism evidence="11">
    <name type="scientific">Accumulibacter regalis</name>
    <dbReference type="NCBI Taxonomy" id="522306"/>
    <lineage>
        <taxon>Bacteria</taxon>
        <taxon>Pseudomonadati</taxon>
        <taxon>Pseudomonadota</taxon>
        <taxon>Betaproteobacteria</taxon>
        <taxon>Candidatus Accumulibacter</taxon>
    </lineage>
</organism>
<evidence type="ECO:0000256" key="6">
    <source>
        <dbReference type="ARBA" id="ARBA00037589"/>
    </source>
</evidence>
<dbReference type="PANTHER" id="PTHR38042">
    <property type="entry name" value="UROPORPHYRINOGEN-III SYNTHASE, CHLOROPLASTIC"/>
    <property type="match status" value="1"/>
</dbReference>
<dbReference type="Gene3D" id="3.40.50.10090">
    <property type="match status" value="2"/>
</dbReference>
<sequence length="258" mass="27475">MSELLRGKRIAVTRPRAQAARLAAWITEQGGEPVLCPLLEIAPAEEQAPLQAAIAQLDVYSLAVFISPNAVAFSVPVILAGRRWPEALQAVAIGQSTVDLLAAHGIENTLAPRERFDSEAVLELPELQAQRVAGKRALLLRGNGGRELLADTLRARGADVDLVSCYRRSAPADAGPLQALLHADELDALTVSSSEGLRNLVDLLDGPARARLRQTPLFVPHQRIAEVAAGLGLQGVILTGPADAGILAALIAYRWRQP</sequence>
<dbReference type="GO" id="GO:0006780">
    <property type="term" value="P:uroporphyrinogen III biosynthetic process"/>
    <property type="evidence" value="ECO:0007669"/>
    <property type="project" value="UniProtKB-UniRule"/>
</dbReference>
<gene>
    <name evidence="11" type="ordered locus">CAP2UW1_0792</name>
</gene>
<evidence type="ECO:0000256" key="8">
    <source>
        <dbReference type="ARBA" id="ARBA00048617"/>
    </source>
</evidence>
<dbReference type="CDD" id="cd06578">
    <property type="entry name" value="HemD"/>
    <property type="match status" value="1"/>
</dbReference>
<dbReference type="EMBL" id="CP001715">
    <property type="protein sequence ID" value="ACV34137.1"/>
    <property type="molecule type" value="Genomic_DNA"/>
</dbReference>
<dbReference type="KEGG" id="app:CAP2UW1_0792"/>
<reference evidence="11" key="1">
    <citation type="submission" date="2009-08" db="EMBL/GenBank/DDBJ databases">
        <authorList>
            <consortium name="US DOE Joint Genome Institute"/>
            <person name="Lucas S."/>
            <person name="Copeland A."/>
            <person name="Lapidus A."/>
            <person name="Glavina del Rio T."/>
            <person name="Dalin E."/>
            <person name="Tice H."/>
            <person name="Bruce D."/>
            <person name="Barry K."/>
            <person name="Pitluck S."/>
            <person name="Lowry S."/>
            <person name="Larimer F."/>
            <person name="Land M."/>
            <person name="Hauser L."/>
            <person name="Kyrpides N."/>
            <person name="Ivanova N."/>
            <person name="McMahon K.D."/>
            <person name="Hugenholtz P."/>
        </authorList>
    </citation>
    <scope>NUCLEOTIDE SEQUENCE</scope>
    <source>
        <strain evidence="11">UW-1</strain>
    </source>
</reference>
<evidence type="ECO:0000259" key="10">
    <source>
        <dbReference type="Pfam" id="PF02602"/>
    </source>
</evidence>
<evidence type="ECO:0000256" key="7">
    <source>
        <dbReference type="ARBA" id="ARBA00040167"/>
    </source>
</evidence>
<evidence type="ECO:0000256" key="3">
    <source>
        <dbReference type="ARBA" id="ARBA00013109"/>
    </source>
</evidence>
<evidence type="ECO:0000313" key="11">
    <source>
        <dbReference type="EMBL" id="ACV34137.1"/>
    </source>
</evidence>
<evidence type="ECO:0000256" key="4">
    <source>
        <dbReference type="ARBA" id="ARBA00023239"/>
    </source>
</evidence>
<keyword evidence="5 9" id="KW-0627">Porphyrin biosynthesis</keyword>
<protein>
    <recommendedName>
        <fullName evidence="7 9">Uroporphyrinogen-III synthase</fullName>
        <ecNumber evidence="3 9">4.2.1.75</ecNumber>
    </recommendedName>
</protein>
<dbReference type="AlphaFoldDB" id="C7RNK1"/>
<dbReference type="InterPro" id="IPR036108">
    <property type="entry name" value="4pyrrol_syn_uPrphyn_synt_sf"/>
</dbReference>
<dbReference type="UniPathway" id="UPA00251">
    <property type="reaction ID" value="UER00320"/>
</dbReference>
<comment type="catalytic activity">
    <reaction evidence="8 9">
        <text>hydroxymethylbilane = uroporphyrinogen III + H2O</text>
        <dbReference type="Rhea" id="RHEA:18965"/>
        <dbReference type="ChEBI" id="CHEBI:15377"/>
        <dbReference type="ChEBI" id="CHEBI:57308"/>
        <dbReference type="ChEBI" id="CHEBI:57845"/>
        <dbReference type="EC" id="4.2.1.75"/>
    </reaction>
</comment>
<evidence type="ECO:0000256" key="5">
    <source>
        <dbReference type="ARBA" id="ARBA00023244"/>
    </source>
</evidence>
<reference evidence="11" key="2">
    <citation type="submission" date="2009-09" db="EMBL/GenBank/DDBJ databases">
        <title>Complete sequence of chromosome of Candidatus Accumulibacter phosphatis clade IIA str. UW-1.</title>
        <authorList>
            <consortium name="US DOE Joint Genome Institute"/>
            <person name="Martin H.G."/>
            <person name="Ivanova N."/>
            <person name="Kunin V."/>
            <person name="Warnecke F."/>
            <person name="Barry K."/>
            <person name="He S."/>
            <person name="Salamov A."/>
            <person name="Szeto E."/>
            <person name="Dalin E."/>
            <person name="Pangilinan J.L."/>
            <person name="Lapidus A."/>
            <person name="Lowry S."/>
            <person name="Kyrpides N.C."/>
            <person name="McMahon K.D."/>
            <person name="Hugenholtz P."/>
        </authorList>
    </citation>
    <scope>NUCLEOTIDE SEQUENCE [LARGE SCALE GENOMIC DNA]</scope>
    <source>
        <strain evidence="11">UW-1</strain>
    </source>
</reference>
<dbReference type="InterPro" id="IPR039793">
    <property type="entry name" value="UROS/Hem4"/>
</dbReference>
<dbReference type="eggNOG" id="COG1587">
    <property type="taxonomic scope" value="Bacteria"/>
</dbReference>
<dbReference type="STRING" id="522306.CAP2UW1_0792"/>
<dbReference type="OrthoDB" id="9787650at2"/>
<comment type="function">
    <text evidence="6 9">Catalyzes cyclization of the linear tetrapyrrole, hydroxymethylbilane, to the macrocyclic uroporphyrinogen III.</text>
</comment>